<gene>
    <name evidence="2" type="ORF">E4T21_21450</name>
</gene>
<dbReference type="AlphaFoldDB" id="A0A7U3HWR3"/>
<evidence type="ECO:0000313" key="3">
    <source>
        <dbReference type="Proteomes" id="UP000324285"/>
    </source>
</evidence>
<feature type="region of interest" description="Disordered" evidence="1">
    <location>
        <begin position="32"/>
        <end position="52"/>
    </location>
</feature>
<dbReference type="Proteomes" id="UP000324285">
    <property type="component" value="Chromosome"/>
</dbReference>
<dbReference type="EMBL" id="CP038437">
    <property type="protein sequence ID" value="QRG26798.1"/>
    <property type="molecule type" value="Genomic_DNA"/>
</dbReference>
<reference evidence="2" key="1">
    <citation type="submission" date="2021-02" db="EMBL/GenBank/DDBJ databases">
        <title>Strain Y2R2, a novel species of the genus Halomonas.</title>
        <authorList>
            <person name="Huang H."/>
        </authorList>
    </citation>
    <scope>NUCLEOTIDE SEQUENCE</scope>
    <source>
        <strain evidence="2">Y2R2</strain>
    </source>
</reference>
<protein>
    <submittedName>
        <fullName evidence="2">Uncharacterized protein</fullName>
    </submittedName>
</protein>
<evidence type="ECO:0000313" key="2">
    <source>
        <dbReference type="EMBL" id="QRG26798.1"/>
    </source>
</evidence>
<proteinExistence type="predicted"/>
<organism evidence="2 3">
    <name type="scientific">Halomonas binhaiensis</name>
    <dbReference type="NCBI Taxonomy" id="2562282"/>
    <lineage>
        <taxon>Bacteria</taxon>
        <taxon>Pseudomonadati</taxon>
        <taxon>Pseudomonadota</taxon>
        <taxon>Gammaproteobacteria</taxon>
        <taxon>Oceanospirillales</taxon>
        <taxon>Halomonadaceae</taxon>
        <taxon>Halomonas</taxon>
    </lineage>
</organism>
<dbReference type="KEGG" id="hbh:E4T21_21450"/>
<dbReference type="RefSeq" id="WP_187775099.1">
    <property type="nucleotide sequence ID" value="NZ_CP038437.2"/>
</dbReference>
<name>A0A7U3HWR3_9GAMM</name>
<keyword evidence="3" id="KW-1185">Reference proteome</keyword>
<evidence type="ECO:0000256" key="1">
    <source>
        <dbReference type="SAM" id="MobiDB-lite"/>
    </source>
</evidence>
<accession>A0A7U3HWR3</accession>
<sequence length="52" mass="5945">MTAYRHLASQVFYDYYSGYGWRFSGTRSAHQATSDRGAQGGHKLSRCHQCRS</sequence>
<feature type="compositionally biased region" description="Basic residues" evidence="1">
    <location>
        <begin position="43"/>
        <end position="52"/>
    </location>
</feature>